<keyword evidence="3" id="KW-1185">Reference proteome</keyword>
<organism evidence="3 4">
    <name type="scientific">Mesorhabditis belari</name>
    <dbReference type="NCBI Taxonomy" id="2138241"/>
    <lineage>
        <taxon>Eukaryota</taxon>
        <taxon>Metazoa</taxon>
        <taxon>Ecdysozoa</taxon>
        <taxon>Nematoda</taxon>
        <taxon>Chromadorea</taxon>
        <taxon>Rhabditida</taxon>
        <taxon>Rhabditina</taxon>
        <taxon>Rhabditomorpha</taxon>
        <taxon>Rhabditoidea</taxon>
        <taxon>Rhabditidae</taxon>
        <taxon>Mesorhabditinae</taxon>
        <taxon>Mesorhabditis</taxon>
    </lineage>
</organism>
<feature type="region of interest" description="Disordered" evidence="1">
    <location>
        <begin position="1"/>
        <end position="26"/>
    </location>
</feature>
<evidence type="ECO:0000256" key="1">
    <source>
        <dbReference type="SAM" id="MobiDB-lite"/>
    </source>
</evidence>
<reference evidence="4" key="1">
    <citation type="submission" date="2024-02" db="UniProtKB">
        <authorList>
            <consortium name="WormBaseParasite"/>
        </authorList>
    </citation>
    <scope>IDENTIFICATION</scope>
</reference>
<feature type="domain" description="ZSWIM3 N-terminal" evidence="2">
    <location>
        <begin position="184"/>
        <end position="283"/>
    </location>
</feature>
<dbReference type="AlphaFoldDB" id="A0AAF3EA20"/>
<evidence type="ECO:0000313" key="3">
    <source>
        <dbReference type="Proteomes" id="UP000887575"/>
    </source>
</evidence>
<evidence type="ECO:0000259" key="2">
    <source>
        <dbReference type="Pfam" id="PF21599"/>
    </source>
</evidence>
<dbReference type="InterPro" id="IPR040854">
    <property type="entry name" value="ZSWIM9"/>
</dbReference>
<feature type="compositionally biased region" description="Polar residues" evidence="1">
    <location>
        <begin position="95"/>
        <end position="113"/>
    </location>
</feature>
<feature type="compositionally biased region" description="Polar residues" evidence="1">
    <location>
        <begin position="322"/>
        <end position="342"/>
    </location>
</feature>
<dbReference type="InterPro" id="IPR048325">
    <property type="entry name" value="ZSWIM3_N"/>
</dbReference>
<evidence type="ECO:0000313" key="4">
    <source>
        <dbReference type="WBParaSite" id="MBELARI_LOCUS10767"/>
    </source>
</evidence>
<feature type="region of interest" description="Disordered" evidence="1">
    <location>
        <begin position="283"/>
        <end position="350"/>
    </location>
</feature>
<name>A0AAF3EA20_9BILA</name>
<dbReference type="PANTHER" id="PTHR47086">
    <property type="entry name" value="BTB DOMAIN-CONTAINING PROTEIN"/>
    <property type="match status" value="1"/>
</dbReference>
<feature type="compositionally biased region" description="Low complexity" evidence="1">
    <location>
        <begin position="130"/>
        <end position="140"/>
    </location>
</feature>
<dbReference type="WBParaSite" id="MBELARI_LOCUS10767">
    <property type="protein sequence ID" value="MBELARI_LOCUS10767"/>
    <property type="gene ID" value="MBELARI_LOCUS10767"/>
</dbReference>
<proteinExistence type="predicted"/>
<feature type="compositionally biased region" description="Polar residues" evidence="1">
    <location>
        <begin position="143"/>
        <end position="156"/>
    </location>
</feature>
<dbReference type="Proteomes" id="UP000887575">
    <property type="component" value="Unassembled WGS sequence"/>
</dbReference>
<sequence>MDTGFVSREGKGGLIENGKGIGGKGTLRKKRLAEGKQKFFAAMPPPLSLPQINAAFANPGNPLPFSSLPIPLQAKTLTIDVTKGNGFTWGHSPDSIESTSGDEAHTSSSQTTAEFRASSEESPIDEDPINNDIDVISSDDTQTDSGNSSAPSPVEQNAQLFPKTIKNELSVDTRQAGPIFQDARFNSFKEFEEAFDLWKAVYYHPFRTASSETLREPGGAINEIFKYRYIVYHCAHYGQPRMRGVGKRPNQNYLPCGCRAMLRLNYNFNEKVLKITTLQEEHTGHELGPEGALGAKKTRKSPSTCSPTIKRRKSESKEITESPISATCANPLSQSQVTPQLRPSSIPPSPIFSTNVNPNLAALMAQQRLVSIFSQHQKENLGIPATTPSAQPFSATPVQRPFGTTTNIPSNQALAQGMLMNMFNLQQRFVLMQPPHGLVAPLAPPAAEPTAASTLALPEQKTELLTVKDEVKEEAFRQDSPDPPLGIVRPKPSLPSSFTLSTNREAEISGVLGLLSEVLQSSDPSSLPTKLAVLHNLHHAWKCDTI</sequence>
<feature type="region of interest" description="Disordered" evidence="1">
    <location>
        <begin position="85"/>
        <end position="156"/>
    </location>
</feature>
<dbReference type="PANTHER" id="PTHR47086:SF4">
    <property type="entry name" value="BTB DOMAIN-CONTAINING PROTEIN"/>
    <property type="match status" value="1"/>
</dbReference>
<feature type="compositionally biased region" description="Gly residues" evidence="1">
    <location>
        <begin position="12"/>
        <end position="25"/>
    </location>
</feature>
<protein>
    <recommendedName>
        <fullName evidence="2">ZSWIM3 N-terminal domain-containing protein</fullName>
    </recommendedName>
</protein>
<accession>A0AAF3EA20</accession>
<dbReference type="Pfam" id="PF21599">
    <property type="entry name" value="ZSWIM3_N"/>
    <property type="match status" value="1"/>
</dbReference>